<gene>
    <name evidence="1" type="ORF">L873DRAFT_487609</name>
</gene>
<dbReference type="EMBL" id="ML120369">
    <property type="protein sequence ID" value="RPB02117.1"/>
    <property type="molecule type" value="Genomic_DNA"/>
</dbReference>
<dbReference type="Proteomes" id="UP000276215">
    <property type="component" value="Unassembled WGS sequence"/>
</dbReference>
<sequence>MVVHDGGGSGGFGGDVGSYCASRRNGLLACSVACLPVRVCECCVVWMYGMYGAEYSMGKYNVEKVNKYRYGSIIETLFYFYFFTIKKRASGYQSYQVCTPTHTVSYSCTPLSRMAKIRRICPEQRMIRDGRSGFGAKKFRIRRDSSGTTKNPVE</sequence>
<protein>
    <submittedName>
        <fullName evidence="1">Uncharacterized protein</fullName>
    </submittedName>
</protein>
<dbReference type="AlphaFoldDB" id="A0A3N4JV77"/>
<name>A0A3N4JV77_9PEZI</name>
<evidence type="ECO:0000313" key="1">
    <source>
        <dbReference type="EMBL" id="RPB02117.1"/>
    </source>
</evidence>
<organism evidence="1 2">
    <name type="scientific">Choiromyces venosus 120613-1</name>
    <dbReference type="NCBI Taxonomy" id="1336337"/>
    <lineage>
        <taxon>Eukaryota</taxon>
        <taxon>Fungi</taxon>
        <taxon>Dikarya</taxon>
        <taxon>Ascomycota</taxon>
        <taxon>Pezizomycotina</taxon>
        <taxon>Pezizomycetes</taxon>
        <taxon>Pezizales</taxon>
        <taxon>Tuberaceae</taxon>
        <taxon>Choiromyces</taxon>
    </lineage>
</organism>
<reference evidence="1 2" key="1">
    <citation type="journal article" date="2018" name="Nat. Ecol. Evol.">
        <title>Pezizomycetes genomes reveal the molecular basis of ectomycorrhizal truffle lifestyle.</title>
        <authorList>
            <person name="Murat C."/>
            <person name="Payen T."/>
            <person name="Noel B."/>
            <person name="Kuo A."/>
            <person name="Morin E."/>
            <person name="Chen J."/>
            <person name="Kohler A."/>
            <person name="Krizsan K."/>
            <person name="Balestrini R."/>
            <person name="Da Silva C."/>
            <person name="Montanini B."/>
            <person name="Hainaut M."/>
            <person name="Levati E."/>
            <person name="Barry K.W."/>
            <person name="Belfiori B."/>
            <person name="Cichocki N."/>
            <person name="Clum A."/>
            <person name="Dockter R.B."/>
            <person name="Fauchery L."/>
            <person name="Guy J."/>
            <person name="Iotti M."/>
            <person name="Le Tacon F."/>
            <person name="Lindquist E.A."/>
            <person name="Lipzen A."/>
            <person name="Malagnac F."/>
            <person name="Mello A."/>
            <person name="Molinier V."/>
            <person name="Miyauchi S."/>
            <person name="Poulain J."/>
            <person name="Riccioni C."/>
            <person name="Rubini A."/>
            <person name="Sitrit Y."/>
            <person name="Splivallo R."/>
            <person name="Traeger S."/>
            <person name="Wang M."/>
            <person name="Zifcakova L."/>
            <person name="Wipf D."/>
            <person name="Zambonelli A."/>
            <person name="Paolocci F."/>
            <person name="Nowrousian M."/>
            <person name="Ottonello S."/>
            <person name="Baldrian P."/>
            <person name="Spatafora J.W."/>
            <person name="Henrissat B."/>
            <person name="Nagy L.G."/>
            <person name="Aury J.M."/>
            <person name="Wincker P."/>
            <person name="Grigoriev I.V."/>
            <person name="Bonfante P."/>
            <person name="Martin F.M."/>
        </authorList>
    </citation>
    <scope>NUCLEOTIDE SEQUENCE [LARGE SCALE GENOMIC DNA]</scope>
    <source>
        <strain evidence="1 2">120613-1</strain>
    </source>
</reference>
<accession>A0A3N4JV77</accession>
<evidence type="ECO:0000313" key="2">
    <source>
        <dbReference type="Proteomes" id="UP000276215"/>
    </source>
</evidence>
<keyword evidence="2" id="KW-1185">Reference proteome</keyword>
<proteinExistence type="predicted"/>